<reference evidence="1 2" key="1">
    <citation type="journal article" date="2014" name="Genome Announc.">
        <title>Draft Genome Sequence of Magnetospirillum sp. Strain SO-1, a Freshwater Magnetotactic Bacterium Isolated from the Ol'khovka River, Russia.</title>
        <authorList>
            <person name="Grouzdev D.S."/>
            <person name="Dziuba M.V."/>
            <person name="Sukhacheva M.S."/>
            <person name="Mardanov A.V."/>
            <person name="Beletskiy A.V."/>
            <person name="Kuznetsov B.B."/>
            <person name="Skryabin K.G."/>
        </authorList>
    </citation>
    <scope>NUCLEOTIDE SEQUENCE [LARGE SCALE GENOMIC DNA]</scope>
    <source>
        <strain evidence="1 2">SO-1</strain>
    </source>
</reference>
<dbReference type="STRING" id="1244869.H261_19219"/>
<protein>
    <submittedName>
        <fullName evidence="1">Uncharacterized protein</fullName>
    </submittedName>
</protein>
<dbReference type="AlphaFoldDB" id="M2ZLW8"/>
<dbReference type="RefSeq" id="WP_008620808.1">
    <property type="nucleotide sequence ID" value="NZ_AONQ01000072.1"/>
</dbReference>
<sequence>MSRMLESRLARLEGTRDDGTIYVGVPCVCDHADAAARIARARTRAGDMEGKREIVIIEGAWMEPH</sequence>
<proteinExistence type="predicted"/>
<dbReference type="EMBL" id="AONQ01000072">
    <property type="protein sequence ID" value="EME68272.1"/>
    <property type="molecule type" value="Genomic_DNA"/>
</dbReference>
<name>M2ZLW8_9PROT</name>
<comment type="caution">
    <text evidence="1">The sequence shown here is derived from an EMBL/GenBank/DDBJ whole genome shotgun (WGS) entry which is preliminary data.</text>
</comment>
<keyword evidence="2" id="KW-1185">Reference proteome</keyword>
<evidence type="ECO:0000313" key="2">
    <source>
        <dbReference type="Proteomes" id="UP000011744"/>
    </source>
</evidence>
<accession>M2ZLW8</accession>
<dbReference type="Proteomes" id="UP000011744">
    <property type="component" value="Unassembled WGS sequence"/>
</dbReference>
<evidence type="ECO:0000313" key="1">
    <source>
        <dbReference type="EMBL" id="EME68272.1"/>
    </source>
</evidence>
<organism evidence="1 2">
    <name type="scientific">Paramagnetospirillum caucaseum</name>
    <dbReference type="NCBI Taxonomy" id="1244869"/>
    <lineage>
        <taxon>Bacteria</taxon>
        <taxon>Pseudomonadati</taxon>
        <taxon>Pseudomonadota</taxon>
        <taxon>Alphaproteobacteria</taxon>
        <taxon>Rhodospirillales</taxon>
        <taxon>Magnetospirillaceae</taxon>
        <taxon>Paramagnetospirillum</taxon>
    </lineage>
</organism>
<gene>
    <name evidence="1" type="ORF">H261_19219</name>
</gene>